<name>A0ACA9KWA2_9GLOM</name>
<gene>
    <name evidence="1" type="ORF">SPELUC_LOCUS2643</name>
</gene>
<dbReference type="Proteomes" id="UP000789366">
    <property type="component" value="Unassembled WGS sequence"/>
</dbReference>
<evidence type="ECO:0000313" key="2">
    <source>
        <dbReference type="Proteomes" id="UP000789366"/>
    </source>
</evidence>
<comment type="caution">
    <text evidence="1">The sequence shown here is derived from an EMBL/GenBank/DDBJ whole genome shotgun (WGS) entry which is preliminary data.</text>
</comment>
<dbReference type="EMBL" id="CAJVPW010001826">
    <property type="protein sequence ID" value="CAG8492945.1"/>
    <property type="molecule type" value="Genomic_DNA"/>
</dbReference>
<sequence>MSSLSSASEIFLNKLQHPIPQYVLGCIPVIAIIGANPITGLWTKLQWIFRCLGCPFCGLIYVCAVSNDKTDLCTYWLDKDKFVGVSDGSQGNFISEGVDPVPFRPVGQYAKKFYPNNQQLRCFDEATSEPSALERLSSLASAYYIFVGWAMSIFKIITLQKCNDWPYIPISLSWTIPVIYKRAMHGRLVFKDVQVELDKLNLNENERLIPVKDLNPRELRQRRIFVAITAFISIVVPW</sequence>
<evidence type="ECO:0000313" key="1">
    <source>
        <dbReference type="EMBL" id="CAG8492945.1"/>
    </source>
</evidence>
<organism evidence="1 2">
    <name type="scientific">Cetraspora pellucida</name>
    <dbReference type="NCBI Taxonomy" id="1433469"/>
    <lineage>
        <taxon>Eukaryota</taxon>
        <taxon>Fungi</taxon>
        <taxon>Fungi incertae sedis</taxon>
        <taxon>Mucoromycota</taxon>
        <taxon>Glomeromycotina</taxon>
        <taxon>Glomeromycetes</taxon>
        <taxon>Diversisporales</taxon>
        <taxon>Gigasporaceae</taxon>
        <taxon>Cetraspora</taxon>
    </lineage>
</organism>
<protein>
    <submittedName>
        <fullName evidence="1">1762_t:CDS:1</fullName>
    </submittedName>
</protein>
<keyword evidence="2" id="KW-1185">Reference proteome</keyword>
<proteinExistence type="predicted"/>
<accession>A0ACA9KWA2</accession>
<reference evidence="1" key="1">
    <citation type="submission" date="2021-06" db="EMBL/GenBank/DDBJ databases">
        <authorList>
            <person name="Kallberg Y."/>
            <person name="Tangrot J."/>
            <person name="Rosling A."/>
        </authorList>
    </citation>
    <scope>NUCLEOTIDE SEQUENCE</scope>
    <source>
        <strain evidence="1">28 12/20/2015</strain>
    </source>
</reference>